<organism evidence="2 3">
    <name type="scientific">Azospirillum rugosum</name>
    <dbReference type="NCBI Taxonomy" id="416170"/>
    <lineage>
        <taxon>Bacteria</taxon>
        <taxon>Pseudomonadati</taxon>
        <taxon>Pseudomonadota</taxon>
        <taxon>Alphaproteobacteria</taxon>
        <taxon>Rhodospirillales</taxon>
        <taxon>Azospirillaceae</taxon>
        <taxon>Azospirillum</taxon>
    </lineage>
</organism>
<reference evidence="2 3" key="1">
    <citation type="submission" date="2021-03" db="EMBL/GenBank/DDBJ databases">
        <title>Genomic Encyclopedia of Type Strains, Phase III (KMG-III): the genomes of soil and plant-associated and newly described type strains.</title>
        <authorList>
            <person name="Whitman W."/>
        </authorList>
    </citation>
    <scope>NUCLEOTIDE SEQUENCE [LARGE SCALE GENOMIC DNA]</scope>
    <source>
        <strain evidence="2 3">IMMIB AFH-6</strain>
    </source>
</reference>
<name>A0ABS4SWA5_9PROT</name>
<dbReference type="SUPFAM" id="SSF55781">
    <property type="entry name" value="GAF domain-like"/>
    <property type="match status" value="1"/>
</dbReference>
<dbReference type="PANTHER" id="PTHR30136:SF33">
    <property type="entry name" value="TRANSCRIPTIONAL REGULATORY PROTEIN"/>
    <property type="match status" value="1"/>
</dbReference>
<dbReference type="InterPro" id="IPR050707">
    <property type="entry name" value="HTH_MetabolicPath_Reg"/>
</dbReference>
<comment type="caution">
    <text evidence="2">The sequence shown here is derived from an EMBL/GenBank/DDBJ whole genome shotgun (WGS) entry which is preliminary data.</text>
</comment>
<proteinExistence type="predicted"/>
<dbReference type="PANTHER" id="PTHR30136">
    <property type="entry name" value="HELIX-TURN-HELIX TRANSCRIPTIONAL REGULATOR, ICLR FAMILY"/>
    <property type="match status" value="1"/>
</dbReference>
<dbReference type="InterPro" id="IPR014757">
    <property type="entry name" value="Tscrpt_reg_IclR_C"/>
</dbReference>
<dbReference type="InterPro" id="IPR029016">
    <property type="entry name" value="GAF-like_dom_sf"/>
</dbReference>
<feature type="domain" description="IclR-ED" evidence="1">
    <location>
        <begin position="28"/>
        <end position="215"/>
    </location>
</feature>
<dbReference type="Proteomes" id="UP000781958">
    <property type="component" value="Unassembled WGS sequence"/>
</dbReference>
<dbReference type="Gene3D" id="3.30.450.40">
    <property type="match status" value="1"/>
</dbReference>
<keyword evidence="3" id="KW-1185">Reference proteome</keyword>
<dbReference type="Pfam" id="PF01614">
    <property type="entry name" value="IclR_C"/>
    <property type="match status" value="1"/>
</dbReference>
<dbReference type="EMBL" id="JAGINP010000036">
    <property type="protein sequence ID" value="MBP2296835.1"/>
    <property type="molecule type" value="Genomic_DNA"/>
</dbReference>
<accession>A0ABS4SWA5</accession>
<dbReference type="GO" id="GO:0003677">
    <property type="term" value="F:DNA binding"/>
    <property type="evidence" value="ECO:0007669"/>
    <property type="project" value="UniProtKB-KW"/>
</dbReference>
<protein>
    <submittedName>
        <fullName evidence="2">DNA-binding IclR family transcriptional regulator</fullName>
    </submittedName>
</protein>
<evidence type="ECO:0000313" key="2">
    <source>
        <dbReference type="EMBL" id="MBP2296835.1"/>
    </source>
</evidence>
<gene>
    <name evidence="2" type="ORF">J2851_006653</name>
</gene>
<evidence type="ECO:0000259" key="1">
    <source>
        <dbReference type="PROSITE" id="PS51078"/>
    </source>
</evidence>
<sequence>MSRLTYTLGKQGYLVYNAASGKYRLGTPVLSLGYTCLSGMGVRQVARPLMQELADHTGLSVALGGRDRFSMIYLECCRGDSPVTLQLDVGSHLKLTTSAMGRAYLAGLPDTERAALMDKLEAHENERSPGRWPGIRDGILQAVEEYRMKGYCLSLGAWKTEVNAAGVPYVPRDGSPVLAFNCGGPSFLLHRKTLEEDHAPRLVELVRRIDAVLFNS</sequence>
<dbReference type="PROSITE" id="PS51078">
    <property type="entry name" value="ICLR_ED"/>
    <property type="match status" value="1"/>
</dbReference>
<keyword evidence="2" id="KW-0238">DNA-binding</keyword>
<evidence type="ECO:0000313" key="3">
    <source>
        <dbReference type="Proteomes" id="UP000781958"/>
    </source>
</evidence>